<keyword evidence="4 6" id="KW-0472">Membrane</keyword>
<protein>
    <recommendedName>
        <fullName evidence="7">Rhodopsin domain-containing protein</fullName>
    </recommendedName>
</protein>
<keyword evidence="2 6" id="KW-0812">Transmembrane</keyword>
<feature type="transmembrane region" description="Helical" evidence="6">
    <location>
        <begin position="172"/>
        <end position="195"/>
    </location>
</feature>
<feature type="transmembrane region" description="Helical" evidence="6">
    <location>
        <begin position="92"/>
        <end position="113"/>
    </location>
</feature>
<proteinExistence type="inferred from homology"/>
<comment type="caution">
    <text evidence="8">The sequence shown here is derived from an EMBL/GenBank/DDBJ whole genome shotgun (WGS) entry which is preliminary data.</text>
</comment>
<evidence type="ECO:0000256" key="2">
    <source>
        <dbReference type="ARBA" id="ARBA00022692"/>
    </source>
</evidence>
<dbReference type="Proteomes" id="UP000809789">
    <property type="component" value="Unassembled WGS sequence"/>
</dbReference>
<keyword evidence="3 6" id="KW-1133">Transmembrane helix</keyword>
<dbReference type="Pfam" id="PF20684">
    <property type="entry name" value="Fung_rhodopsin"/>
    <property type="match status" value="1"/>
</dbReference>
<dbReference type="EMBL" id="JAESVG020000005">
    <property type="protein sequence ID" value="KAG8627477.1"/>
    <property type="molecule type" value="Genomic_DNA"/>
</dbReference>
<dbReference type="GO" id="GO:0016020">
    <property type="term" value="C:membrane"/>
    <property type="evidence" value="ECO:0007669"/>
    <property type="project" value="UniProtKB-SubCell"/>
</dbReference>
<dbReference type="AlphaFoldDB" id="A0A8K0L1S4"/>
<reference evidence="8" key="1">
    <citation type="submission" date="2021-07" db="EMBL/GenBank/DDBJ databases">
        <title>Elsinoe batatas strain:CRI-CJ2 Genome sequencing and assembly.</title>
        <authorList>
            <person name="Huang L."/>
        </authorList>
    </citation>
    <scope>NUCLEOTIDE SEQUENCE</scope>
    <source>
        <strain evidence="8">CRI-CJ2</strain>
    </source>
</reference>
<evidence type="ECO:0000313" key="8">
    <source>
        <dbReference type="EMBL" id="KAG8627477.1"/>
    </source>
</evidence>
<accession>A0A8K0L1S4</accession>
<comment type="similarity">
    <text evidence="5">Belongs to the SAT4 family.</text>
</comment>
<evidence type="ECO:0000313" key="9">
    <source>
        <dbReference type="Proteomes" id="UP000809789"/>
    </source>
</evidence>
<sequence length="332" mass="36969">MDISEAVALHATYVAGAVSAGILFLRLCVSYRTIDTFFWITLFALPVVLARTLIRHFSLSYGTASDAVHELELNPNYKPDLARIHTGTVLTIAGRILLTTHLWTMCLLLLLTYRRFIWHFPWMQHVIRVMYVTMAATWLATTALNLFECTPFSRYSEVSLHPPACQRAYKQTLMICLSNIVLDLAIIAMCHPILLLRHATPLRRLRLGALIGLGVICVLASALRIAYIFKTGSMQSARDLWAAVTVGLSTIVANAPYFYGLVAKKNESRNESTVVGLDERRLTVRPERKSEMLADPDLEGGTLVELEKKESMTVDVNTIAGSSASSARSDRL</sequence>
<gene>
    <name evidence="8" type="ORF">KVT40_004960</name>
</gene>
<evidence type="ECO:0000256" key="5">
    <source>
        <dbReference type="ARBA" id="ARBA00038359"/>
    </source>
</evidence>
<dbReference type="OrthoDB" id="3903189at2759"/>
<feature type="transmembrane region" description="Helical" evidence="6">
    <location>
        <begin position="207"/>
        <end position="229"/>
    </location>
</feature>
<comment type="subcellular location">
    <subcellularLocation>
        <location evidence="1">Membrane</location>
        <topology evidence="1">Multi-pass membrane protein</topology>
    </subcellularLocation>
</comment>
<dbReference type="PANTHER" id="PTHR33048">
    <property type="entry name" value="PTH11-LIKE INTEGRAL MEMBRANE PROTEIN (AFU_ORTHOLOGUE AFUA_5G11245)"/>
    <property type="match status" value="1"/>
</dbReference>
<name>A0A8K0L1S4_9PEZI</name>
<organism evidence="8 9">
    <name type="scientific">Elsinoe batatas</name>
    <dbReference type="NCBI Taxonomy" id="2601811"/>
    <lineage>
        <taxon>Eukaryota</taxon>
        <taxon>Fungi</taxon>
        <taxon>Dikarya</taxon>
        <taxon>Ascomycota</taxon>
        <taxon>Pezizomycotina</taxon>
        <taxon>Dothideomycetes</taxon>
        <taxon>Dothideomycetidae</taxon>
        <taxon>Myriangiales</taxon>
        <taxon>Elsinoaceae</taxon>
        <taxon>Elsinoe</taxon>
    </lineage>
</organism>
<feature type="transmembrane region" description="Helical" evidence="6">
    <location>
        <begin position="6"/>
        <end position="25"/>
    </location>
</feature>
<dbReference type="PANTHER" id="PTHR33048:SF19">
    <property type="entry name" value="MEMBRANE PROTEIN PTH11-LIKE, PUTATIVE (AFU_ORTHOLOGUE AFUA_1G14080)-RELATED"/>
    <property type="match status" value="1"/>
</dbReference>
<evidence type="ECO:0000256" key="4">
    <source>
        <dbReference type="ARBA" id="ARBA00023136"/>
    </source>
</evidence>
<evidence type="ECO:0000259" key="7">
    <source>
        <dbReference type="Pfam" id="PF20684"/>
    </source>
</evidence>
<feature type="transmembrane region" description="Helical" evidence="6">
    <location>
        <begin position="37"/>
        <end position="54"/>
    </location>
</feature>
<evidence type="ECO:0000256" key="3">
    <source>
        <dbReference type="ARBA" id="ARBA00022989"/>
    </source>
</evidence>
<evidence type="ECO:0000256" key="6">
    <source>
        <dbReference type="SAM" id="Phobius"/>
    </source>
</evidence>
<keyword evidence="9" id="KW-1185">Reference proteome</keyword>
<dbReference type="InterPro" id="IPR052337">
    <property type="entry name" value="SAT4-like"/>
</dbReference>
<dbReference type="InterPro" id="IPR049326">
    <property type="entry name" value="Rhodopsin_dom_fungi"/>
</dbReference>
<feature type="transmembrane region" description="Helical" evidence="6">
    <location>
        <begin position="125"/>
        <end position="147"/>
    </location>
</feature>
<evidence type="ECO:0000256" key="1">
    <source>
        <dbReference type="ARBA" id="ARBA00004141"/>
    </source>
</evidence>
<feature type="domain" description="Rhodopsin" evidence="7">
    <location>
        <begin position="39"/>
        <end position="262"/>
    </location>
</feature>
<feature type="transmembrane region" description="Helical" evidence="6">
    <location>
        <begin position="241"/>
        <end position="262"/>
    </location>
</feature>